<dbReference type="PANTHER" id="PTHR33164">
    <property type="entry name" value="TRANSCRIPTIONAL REGULATOR, MARR FAMILY"/>
    <property type="match status" value="1"/>
</dbReference>
<dbReference type="EMBL" id="JBHSIU010000010">
    <property type="protein sequence ID" value="MFC4997731.1"/>
    <property type="molecule type" value="Genomic_DNA"/>
</dbReference>
<dbReference type="Proteomes" id="UP001595912">
    <property type="component" value="Unassembled WGS sequence"/>
</dbReference>
<protein>
    <submittedName>
        <fullName evidence="5">MarR family winged helix-turn-helix transcriptional regulator</fullName>
    </submittedName>
</protein>
<keyword evidence="3" id="KW-0804">Transcription</keyword>
<dbReference type="InterPro" id="IPR023187">
    <property type="entry name" value="Tscrpt_reg_MarR-type_CS"/>
</dbReference>
<accession>A0ABV9VMV8</accession>
<dbReference type="PANTHER" id="PTHR33164:SF43">
    <property type="entry name" value="HTH-TYPE TRANSCRIPTIONAL REPRESSOR YETL"/>
    <property type="match status" value="1"/>
</dbReference>
<dbReference type="RefSeq" id="WP_380113962.1">
    <property type="nucleotide sequence ID" value="NZ_JBHSIU010000010.1"/>
</dbReference>
<evidence type="ECO:0000256" key="2">
    <source>
        <dbReference type="ARBA" id="ARBA00023125"/>
    </source>
</evidence>
<evidence type="ECO:0000313" key="6">
    <source>
        <dbReference type="Proteomes" id="UP001595912"/>
    </source>
</evidence>
<dbReference type="SMART" id="SM00347">
    <property type="entry name" value="HTH_MARR"/>
    <property type="match status" value="1"/>
</dbReference>
<dbReference type="PROSITE" id="PS50995">
    <property type="entry name" value="HTH_MARR_2"/>
    <property type="match status" value="1"/>
</dbReference>
<evidence type="ECO:0000259" key="4">
    <source>
        <dbReference type="PROSITE" id="PS50995"/>
    </source>
</evidence>
<evidence type="ECO:0000256" key="1">
    <source>
        <dbReference type="ARBA" id="ARBA00023015"/>
    </source>
</evidence>
<evidence type="ECO:0000256" key="3">
    <source>
        <dbReference type="ARBA" id="ARBA00023163"/>
    </source>
</evidence>
<proteinExistence type="predicted"/>
<organism evidence="5 6">
    <name type="scientific">Dactylosporangium cerinum</name>
    <dbReference type="NCBI Taxonomy" id="1434730"/>
    <lineage>
        <taxon>Bacteria</taxon>
        <taxon>Bacillati</taxon>
        <taxon>Actinomycetota</taxon>
        <taxon>Actinomycetes</taxon>
        <taxon>Micromonosporales</taxon>
        <taxon>Micromonosporaceae</taxon>
        <taxon>Dactylosporangium</taxon>
    </lineage>
</organism>
<keyword evidence="2" id="KW-0238">DNA-binding</keyword>
<dbReference type="InterPro" id="IPR039422">
    <property type="entry name" value="MarR/SlyA-like"/>
</dbReference>
<keyword evidence="1" id="KW-0805">Transcription regulation</keyword>
<keyword evidence="6" id="KW-1185">Reference proteome</keyword>
<feature type="domain" description="HTH marR-type" evidence="4">
    <location>
        <begin position="26"/>
        <end position="166"/>
    </location>
</feature>
<dbReference type="PROSITE" id="PS01117">
    <property type="entry name" value="HTH_MARR_1"/>
    <property type="match status" value="1"/>
</dbReference>
<name>A0ABV9VMV8_9ACTN</name>
<dbReference type="InterPro" id="IPR036388">
    <property type="entry name" value="WH-like_DNA-bd_sf"/>
</dbReference>
<comment type="caution">
    <text evidence="5">The sequence shown here is derived from an EMBL/GenBank/DDBJ whole genome shotgun (WGS) entry which is preliminary data.</text>
</comment>
<sequence>MQYVTDDDGRLFDPGTRAALEEVGGGDDVLPLLEAAAAVRSAAAAIEHLRSAGTGGRGLSAGGFDLLLRLRAGGDDGLPLGELAQALGVTPRNVTGLVDTLEREGLVRRVPDPADRRSVRAVATAEGLAWLDAFRAPTRAAMTAVFAGFGPAEADQLRDLCLRLVLGVRGVRER</sequence>
<dbReference type="Pfam" id="PF01047">
    <property type="entry name" value="MarR"/>
    <property type="match status" value="1"/>
</dbReference>
<dbReference type="InterPro" id="IPR036390">
    <property type="entry name" value="WH_DNA-bd_sf"/>
</dbReference>
<reference evidence="6" key="1">
    <citation type="journal article" date="2019" name="Int. J. Syst. Evol. Microbiol.">
        <title>The Global Catalogue of Microorganisms (GCM) 10K type strain sequencing project: providing services to taxonomists for standard genome sequencing and annotation.</title>
        <authorList>
            <consortium name="The Broad Institute Genomics Platform"/>
            <consortium name="The Broad Institute Genome Sequencing Center for Infectious Disease"/>
            <person name="Wu L."/>
            <person name="Ma J."/>
        </authorList>
    </citation>
    <scope>NUCLEOTIDE SEQUENCE [LARGE SCALE GENOMIC DNA]</scope>
    <source>
        <strain evidence="6">CGMCC 4.7152</strain>
    </source>
</reference>
<dbReference type="InterPro" id="IPR000835">
    <property type="entry name" value="HTH_MarR-typ"/>
</dbReference>
<dbReference type="PRINTS" id="PR00598">
    <property type="entry name" value="HTHMARR"/>
</dbReference>
<dbReference type="Gene3D" id="1.10.10.10">
    <property type="entry name" value="Winged helix-like DNA-binding domain superfamily/Winged helix DNA-binding domain"/>
    <property type="match status" value="1"/>
</dbReference>
<gene>
    <name evidence="5" type="ORF">ACFPIJ_07820</name>
</gene>
<dbReference type="SUPFAM" id="SSF46785">
    <property type="entry name" value="Winged helix' DNA-binding domain"/>
    <property type="match status" value="1"/>
</dbReference>
<evidence type="ECO:0000313" key="5">
    <source>
        <dbReference type="EMBL" id="MFC4997731.1"/>
    </source>
</evidence>